<organism evidence="2 3">
    <name type="scientific">Rubripirellula obstinata</name>
    <dbReference type="NCBI Taxonomy" id="406547"/>
    <lineage>
        <taxon>Bacteria</taxon>
        <taxon>Pseudomonadati</taxon>
        <taxon>Planctomycetota</taxon>
        <taxon>Planctomycetia</taxon>
        <taxon>Pirellulales</taxon>
        <taxon>Pirellulaceae</taxon>
        <taxon>Rubripirellula</taxon>
    </lineage>
</organism>
<dbReference type="OrthoDB" id="272239at2"/>
<keyword evidence="1" id="KW-0732">Signal</keyword>
<dbReference type="AlphaFoldDB" id="A0A5B1CN03"/>
<proteinExistence type="predicted"/>
<dbReference type="EMBL" id="VRLW01000001">
    <property type="protein sequence ID" value="KAA1261295.1"/>
    <property type="molecule type" value="Genomic_DNA"/>
</dbReference>
<sequence length="326" mass="35508" precursor="true">MKLRHTRRRLLSVLTITALTVPMTANIALGQSGSRSYGTRNTQATTNRPAVKTNSMMNHRSTVKTKIGLDGYCPVCVVMKKAWEKGSPNISSTFDGVTYYFPGENIKAMFDASPEKFVPALNGDCIVCYEKAGKRVPGTVQHPVLHNSRLYLFPSANEKDAFKANPAEFANTDLGADGECVVCLVKMGKHMPGSTDHTVIHNGLRYLFPSDNEANMFRGSPEQFVSKLEMMNKSGMNATQNGVRLVGRSGCAACEFGVTPLSAPDELGLAVVGKDGSVTVVEGAHKNYPQIYKDRFGNKELAVEGRIVKTQGKISWLQPSSLKVIK</sequence>
<evidence type="ECO:0000313" key="3">
    <source>
        <dbReference type="Proteomes" id="UP000322699"/>
    </source>
</evidence>
<name>A0A5B1CN03_9BACT</name>
<protein>
    <submittedName>
        <fullName evidence="2">YHS domain protein</fullName>
    </submittedName>
</protein>
<feature type="chain" id="PRO_5022698449" evidence="1">
    <location>
        <begin position="28"/>
        <end position="326"/>
    </location>
</feature>
<evidence type="ECO:0000313" key="2">
    <source>
        <dbReference type="EMBL" id="KAA1261295.1"/>
    </source>
</evidence>
<dbReference type="Proteomes" id="UP000322699">
    <property type="component" value="Unassembled WGS sequence"/>
</dbReference>
<dbReference type="RefSeq" id="WP_068262994.1">
    <property type="nucleotide sequence ID" value="NZ_LWSK01000042.1"/>
</dbReference>
<comment type="caution">
    <text evidence="2">The sequence shown here is derived from an EMBL/GenBank/DDBJ whole genome shotgun (WGS) entry which is preliminary data.</text>
</comment>
<gene>
    <name evidence="2" type="ORF">LF1_38420</name>
</gene>
<evidence type="ECO:0000256" key="1">
    <source>
        <dbReference type="SAM" id="SignalP"/>
    </source>
</evidence>
<keyword evidence="3" id="KW-1185">Reference proteome</keyword>
<reference evidence="2 3" key="1">
    <citation type="submission" date="2019-08" db="EMBL/GenBank/DDBJ databases">
        <title>Deep-cultivation of Planctomycetes and their phenomic and genomic characterization uncovers novel biology.</title>
        <authorList>
            <person name="Wiegand S."/>
            <person name="Jogler M."/>
            <person name="Boedeker C."/>
            <person name="Pinto D."/>
            <person name="Vollmers J."/>
            <person name="Rivas-Marin E."/>
            <person name="Kohn T."/>
            <person name="Peeters S.H."/>
            <person name="Heuer A."/>
            <person name="Rast P."/>
            <person name="Oberbeckmann S."/>
            <person name="Bunk B."/>
            <person name="Jeske O."/>
            <person name="Meyerdierks A."/>
            <person name="Storesund J.E."/>
            <person name="Kallscheuer N."/>
            <person name="Luecker S."/>
            <person name="Lage O.M."/>
            <person name="Pohl T."/>
            <person name="Merkel B.J."/>
            <person name="Hornburger P."/>
            <person name="Mueller R.-W."/>
            <person name="Bruemmer F."/>
            <person name="Labrenz M."/>
            <person name="Spormann A.M."/>
            <person name="Op Den Camp H."/>
            <person name="Overmann J."/>
            <person name="Amann R."/>
            <person name="Jetten M.S.M."/>
            <person name="Mascher T."/>
            <person name="Medema M.H."/>
            <person name="Devos D.P."/>
            <person name="Kaster A.-K."/>
            <person name="Ovreas L."/>
            <person name="Rohde M."/>
            <person name="Galperin M.Y."/>
            <person name="Jogler C."/>
        </authorList>
    </citation>
    <scope>NUCLEOTIDE SEQUENCE [LARGE SCALE GENOMIC DNA]</scope>
    <source>
        <strain evidence="2 3">LF1</strain>
    </source>
</reference>
<accession>A0A5B1CN03</accession>
<feature type="signal peptide" evidence="1">
    <location>
        <begin position="1"/>
        <end position="27"/>
    </location>
</feature>